<organism evidence="8 9">
    <name type="scientific">Bradyrhizobium uaiense</name>
    <dbReference type="NCBI Taxonomy" id="2594946"/>
    <lineage>
        <taxon>Bacteria</taxon>
        <taxon>Pseudomonadati</taxon>
        <taxon>Pseudomonadota</taxon>
        <taxon>Alphaproteobacteria</taxon>
        <taxon>Hyphomicrobiales</taxon>
        <taxon>Nitrobacteraceae</taxon>
        <taxon>Bradyrhizobium</taxon>
    </lineage>
</organism>
<dbReference type="GO" id="GO:0003676">
    <property type="term" value="F:nucleic acid binding"/>
    <property type="evidence" value="ECO:0007669"/>
    <property type="project" value="InterPro"/>
</dbReference>
<dbReference type="GO" id="GO:0004519">
    <property type="term" value="F:endonuclease activity"/>
    <property type="evidence" value="ECO:0007669"/>
    <property type="project" value="UniProtKB-KW"/>
</dbReference>
<comment type="caution">
    <text evidence="8">The sequence shown here is derived from an EMBL/GenBank/DDBJ whole genome shotgun (WGS) entry which is preliminary data.</text>
</comment>
<keyword evidence="9" id="KW-1185">Reference proteome</keyword>
<keyword evidence="7" id="KW-0732">Signal</keyword>
<sequence>MRRMLLISVLALAFGVASSPARAWWDEGHMQISYLAYKRLSDPVRDKADALLKLNKDYAKWTSGAADDKTAKMYAFMHAATWADDIKTKEYGYTRDAVTSTTAGQNIGYSDHNQHAYWHFKDIDFTPDGTPLPDAAPVDFVTQLKLMIAALPASSGASDDVRSYDLVWILHLVGDAHQPLHASARYTHEIPDGDSGGNAESVIPASGSSMALHAYWDAIFGGYSSPHGAIFDADDKDGLSSVGVNQVEAQIDDPAVWAQESADLAKQYAYAPPISTGKNPVLLTRDYETSAKNLARARAALAAARLANLIETALK</sequence>
<keyword evidence="6" id="KW-0325">Glycoprotein</keyword>
<name>A0A6P1BTW7_9BRAD</name>
<keyword evidence="5" id="KW-1015">Disulfide bond</keyword>
<evidence type="ECO:0000256" key="1">
    <source>
        <dbReference type="ARBA" id="ARBA00022722"/>
    </source>
</evidence>
<dbReference type="GO" id="GO:0006308">
    <property type="term" value="P:DNA catabolic process"/>
    <property type="evidence" value="ECO:0007669"/>
    <property type="project" value="InterPro"/>
</dbReference>
<dbReference type="InterPro" id="IPR003154">
    <property type="entry name" value="S1/P1nuclease"/>
</dbReference>
<dbReference type="Gene3D" id="1.10.575.10">
    <property type="entry name" value="P1 Nuclease"/>
    <property type="match status" value="1"/>
</dbReference>
<dbReference type="GO" id="GO:0016788">
    <property type="term" value="F:hydrolase activity, acting on ester bonds"/>
    <property type="evidence" value="ECO:0007669"/>
    <property type="project" value="InterPro"/>
</dbReference>
<dbReference type="PANTHER" id="PTHR33146:SF10">
    <property type="entry name" value="STRAND-SPECIFIC NUCLEASE, PUTATIVE-RELATED"/>
    <property type="match status" value="1"/>
</dbReference>
<dbReference type="InterPro" id="IPR008947">
    <property type="entry name" value="PLipase_C/P1_nuclease_dom_sf"/>
</dbReference>
<evidence type="ECO:0000256" key="7">
    <source>
        <dbReference type="SAM" id="SignalP"/>
    </source>
</evidence>
<accession>A0A6P1BTW7</accession>
<evidence type="ECO:0000256" key="4">
    <source>
        <dbReference type="ARBA" id="ARBA00022801"/>
    </source>
</evidence>
<dbReference type="AlphaFoldDB" id="A0A6P1BTW7"/>
<proteinExistence type="predicted"/>
<evidence type="ECO:0000256" key="5">
    <source>
        <dbReference type="ARBA" id="ARBA00023157"/>
    </source>
</evidence>
<feature type="chain" id="PRO_5027045554" evidence="7">
    <location>
        <begin position="24"/>
        <end position="315"/>
    </location>
</feature>
<dbReference type="CDD" id="cd11010">
    <property type="entry name" value="S1-P1_nuclease"/>
    <property type="match status" value="1"/>
</dbReference>
<evidence type="ECO:0000256" key="2">
    <source>
        <dbReference type="ARBA" id="ARBA00022723"/>
    </source>
</evidence>
<dbReference type="Pfam" id="PF02265">
    <property type="entry name" value="S1-P1_nuclease"/>
    <property type="match status" value="1"/>
</dbReference>
<keyword evidence="4" id="KW-0378">Hydrolase</keyword>
<evidence type="ECO:0000313" key="8">
    <source>
        <dbReference type="EMBL" id="NEV01705.1"/>
    </source>
</evidence>
<dbReference type="SUPFAM" id="SSF48537">
    <property type="entry name" value="Phospholipase C/P1 nuclease"/>
    <property type="match status" value="1"/>
</dbReference>
<gene>
    <name evidence="8" type="ORF">FNJ47_39555</name>
</gene>
<evidence type="ECO:0000256" key="6">
    <source>
        <dbReference type="ARBA" id="ARBA00023180"/>
    </source>
</evidence>
<dbReference type="PANTHER" id="PTHR33146">
    <property type="entry name" value="ENDONUCLEASE 4"/>
    <property type="match status" value="1"/>
</dbReference>
<keyword evidence="3" id="KW-0255">Endonuclease</keyword>
<feature type="signal peptide" evidence="7">
    <location>
        <begin position="1"/>
        <end position="23"/>
    </location>
</feature>
<dbReference type="EMBL" id="VKHP01000266">
    <property type="protein sequence ID" value="NEV01705.1"/>
    <property type="molecule type" value="Genomic_DNA"/>
</dbReference>
<keyword evidence="2" id="KW-0479">Metal-binding</keyword>
<keyword evidence="1" id="KW-0540">Nuclease</keyword>
<evidence type="ECO:0000256" key="3">
    <source>
        <dbReference type="ARBA" id="ARBA00022759"/>
    </source>
</evidence>
<protein>
    <submittedName>
        <fullName evidence="8">S1/P1 nuclease</fullName>
    </submittedName>
</protein>
<dbReference type="RefSeq" id="WP_163161251.1">
    <property type="nucleotide sequence ID" value="NZ_VKHP01000266.1"/>
</dbReference>
<reference evidence="8 9" key="1">
    <citation type="journal article" date="2020" name="Arch. Microbiol.">
        <title>Bradyrhizobium uaiense sp. nov., a new highly efficient cowpea symbiont.</title>
        <authorList>
            <person name="Cabral Michel D."/>
            <person name="Azarias Guimaraes A."/>
            <person name="Martins da Costa E."/>
            <person name="Soares de Carvalho T."/>
            <person name="Balsanelli E."/>
            <person name="Willems A."/>
            <person name="Maltempi de Souza E."/>
            <person name="de Souza Moreira F.M."/>
        </authorList>
    </citation>
    <scope>NUCLEOTIDE SEQUENCE [LARGE SCALE GENOMIC DNA]</scope>
    <source>
        <strain evidence="8 9">UFLA 03-164</strain>
    </source>
</reference>
<evidence type="ECO:0000313" key="9">
    <source>
        <dbReference type="Proteomes" id="UP000468531"/>
    </source>
</evidence>
<dbReference type="GO" id="GO:0046872">
    <property type="term" value="F:metal ion binding"/>
    <property type="evidence" value="ECO:0007669"/>
    <property type="project" value="UniProtKB-KW"/>
</dbReference>
<dbReference type="Proteomes" id="UP000468531">
    <property type="component" value="Unassembled WGS sequence"/>
</dbReference>